<feature type="transmembrane region" description="Helical" evidence="1">
    <location>
        <begin position="21"/>
        <end position="40"/>
    </location>
</feature>
<dbReference type="Proteomes" id="UP000217465">
    <property type="component" value="Unassembled WGS sequence"/>
</dbReference>
<reference evidence="2 3" key="1">
    <citation type="submission" date="2016-06" db="EMBL/GenBank/DDBJ databases">
        <authorList>
            <person name="Haines A.N."/>
            <person name="Council K.R."/>
        </authorList>
    </citation>
    <scope>NUCLEOTIDE SEQUENCE [LARGE SCALE GENOMIC DNA]</scope>
    <source>
        <strain evidence="2 3">SP158-29</strain>
    </source>
</reference>
<evidence type="ECO:0000313" key="2">
    <source>
        <dbReference type="EMBL" id="PCH11298.1"/>
    </source>
</evidence>
<organism evidence="2 3">
    <name type="scientific">Streptococcus parauberis</name>
    <dbReference type="NCBI Taxonomy" id="1348"/>
    <lineage>
        <taxon>Bacteria</taxon>
        <taxon>Bacillati</taxon>
        <taxon>Bacillota</taxon>
        <taxon>Bacilli</taxon>
        <taxon>Lactobacillales</taxon>
        <taxon>Streptococcaceae</taxon>
        <taxon>Streptococcus</taxon>
    </lineage>
</organism>
<proteinExistence type="predicted"/>
<gene>
    <name evidence="2" type="ORF">A9Y57_01601</name>
</gene>
<protein>
    <submittedName>
        <fullName evidence="2">Uncharacterized protein</fullName>
    </submittedName>
</protein>
<sequence>MSIAIQVNFQHVQYFYNQIHLRMIYQTAHYFLLFCGYLSLGTNLY</sequence>
<keyword evidence="1" id="KW-0812">Transmembrane</keyword>
<name>A0A854WDZ9_9STRE</name>
<keyword evidence="1" id="KW-1133">Transmembrane helix</keyword>
<evidence type="ECO:0000256" key="1">
    <source>
        <dbReference type="SAM" id="Phobius"/>
    </source>
</evidence>
<evidence type="ECO:0000313" key="3">
    <source>
        <dbReference type="Proteomes" id="UP000217465"/>
    </source>
</evidence>
<keyword evidence="1" id="KW-0472">Membrane</keyword>
<dbReference type="EMBL" id="NSGR01000009">
    <property type="protein sequence ID" value="PCH11298.1"/>
    <property type="molecule type" value="Genomic_DNA"/>
</dbReference>
<dbReference type="AlphaFoldDB" id="A0A854WDZ9"/>
<accession>A0A854WDZ9</accession>
<comment type="caution">
    <text evidence="2">The sequence shown here is derived from an EMBL/GenBank/DDBJ whole genome shotgun (WGS) entry which is preliminary data.</text>
</comment>